<keyword evidence="9" id="KW-1185">Reference proteome</keyword>
<dbReference type="PANTHER" id="PTHR43827">
    <property type="entry name" value="2,5-DIKETO-D-GLUCONIC ACID REDUCTASE"/>
    <property type="match status" value="1"/>
</dbReference>
<dbReference type="PRINTS" id="PR00069">
    <property type="entry name" value="ALDKETRDTASE"/>
</dbReference>
<dbReference type="PROSITE" id="PS00798">
    <property type="entry name" value="ALDOKETO_REDUCTASE_1"/>
    <property type="match status" value="1"/>
</dbReference>
<dbReference type="InterPro" id="IPR023210">
    <property type="entry name" value="NADP_OxRdtase_dom"/>
</dbReference>
<evidence type="ECO:0000313" key="8">
    <source>
        <dbReference type="EMBL" id="PRY82846.1"/>
    </source>
</evidence>
<evidence type="ECO:0000256" key="4">
    <source>
        <dbReference type="PIRSR" id="PIRSR000097-1"/>
    </source>
</evidence>
<evidence type="ECO:0000256" key="2">
    <source>
        <dbReference type="ARBA" id="ARBA00022857"/>
    </source>
</evidence>
<comment type="similarity">
    <text evidence="1">Belongs to the aldo/keto reductase family.</text>
</comment>
<accession>A0A2T0W848</accession>
<comment type="caution">
    <text evidence="8">The sequence shown here is derived from an EMBL/GenBank/DDBJ whole genome shotgun (WGS) entry which is preliminary data.</text>
</comment>
<keyword evidence="3" id="KW-0560">Oxidoreductase</keyword>
<evidence type="ECO:0000256" key="5">
    <source>
        <dbReference type="PIRSR" id="PIRSR000097-2"/>
    </source>
</evidence>
<dbReference type="CDD" id="cd19071">
    <property type="entry name" value="AKR_AKR1-5-like"/>
    <property type="match status" value="1"/>
</dbReference>
<dbReference type="FunFam" id="3.20.20.100:FF:000015">
    <property type="entry name" value="Oxidoreductase, aldo/keto reductase family"/>
    <property type="match status" value="1"/>
</dbReference>
<dbReference type="RefSeq" id="WP_106192546.1">
    <property type="nucleotide sequence ID" value="NZ_PVTO01000008.1"/>
</dbReference>
<dbReference type="Gene3D" id="3.20.20.100">
    <property type="entry name" value="NADP-dependent oxidoreductase domain"/>
    <property type="match status" value="1"/>
</dbReference>
<proteinExistence type="inferred from homology"/>
<evidence type="ECO:0000256" key="6">
    <source>
        <dbReference type="PIRSR" id="PIRSR000097-3"/>
    </source>
</evidence>
<evidence type="ECO:0000259" key="7">
    <source>
        <dbReference type="Pfam" id="PF00248"/>
    </source>
</evidence>
<dbReference type="EMBL" id="PVTO01000008">
    <property type="protein sequence ID" value="PRY82846.1"/>
    <property type="molecule type" value="Genomic_DNA"/>
</dbReference>
<evidence type="ECO:0000256" key="1">
    <source>
        <dbReference type="ARBA" id="ARBA00007905"/>
    </source>
</evidence>
<dbReference type="InterPro" id="IPR018170">
    <property type="entry name" value="Aldo/ket_reductase_CS"/>
</dbReference>
<reference evidence="8 9" key="1">
    <citation type="submission" date="2018-03" db="EMBL/GenBank/DDBJ databases">
        <title>Genomic Encyclopedia of Archaeal and Bacterial Type Strains, Phase II (KMG-II): from individual species to whole genera.</title>
        <authorList>
            <person name="Goeker M."/>
        </authorList>
    </citation>
    <scope>NUCLEOTIDE SEQUENCE [LARGE SCALE GENOMIC DNA]</scope>
    <source>
        <strain evidence="8 9">DSM 13175</strain>
    </source>
</reference>
<dbReference type="OrthoDB" id="191683at2"/>
<evidence type="ECO:0000313" key="9">
    <source>
        <dbReference type="Proteomes" id="UP000238205"/>
    </source>
</evidence>
<dbReference type="SUPFAM" id="SSF51430">
    <property type="entry name" value="NAD(P)-linked oxidoreductase"/>
    <property type="match status" value="1"/>
</dbReference>
<keyword evidence="2" id="KW-0521">NADP</keyword>
<evidence type="ECO:0000256" key="3">
    <source>
        <dbReference type="ARBA" id="ARBA00023002"/>
    </source>
</evidence>
<dbReference type="InterPro" id="IPR036812">
    <property type="entry name" value="NAD(P)_OxRdtase_dom_sf"/>
</dbReference>
<dbReference type="PIRSF" id="PIRSF000097">
    <property type="entry name" value="AKR"/>
    <property type="match status" value="1"/>
</dbReference>
<dbReference type="GO" id="GO:0016616">
    <property type="term" value="F:oxidoreductase activity, acting on the CH-OH group of donors, NAD or NADP as acceptor"/>
    <property type="evidence" value="ECO:0007669"/>
    <property type="project" value="UniProtKB-ARBA"/>
</dbReference>
<dbReference type="AlphaFoldDB" id="A0A2T0W848"/>
<feature type="domain" description="NADP-dependent oxidoreductase" evidence="7">
    <location>
        <begin position="19"/>
        <end position="269"/>
    </location>
</feature>
<dbReference type="PANTHER" id="PTHR43827:SF3">
    <property type="entry name" value="NADP-DEPENDENT OXIDOREDUCTASE DOMAIN-CONTAINING PROTEIN"/>
    <property type="match status" value="1"/>
</dbReference>
<organism evidence="8 9">
    <name type="scientific">Alkalibacterium olivapovliticus</name>
    <dbReference type="NCBI Taxonomy" id="99907"/>
    <lineage>
        <taxon>Bacteria</taxon>
        <taxon>Bacillati</taxon>
        <taxon>Bacillota</taxon>
        <taxon>Bacilli</taxon>
        <taxon>Lactobacillales</taxon>
        <taxon>Carnobacteriaceae</taxon>
        <taxon>Alkalibacterium</taxon>
    </lineage>
</organism>
<sequence length="283" mass="32467">MNSLTDTYSLSNGLEIPVLGYGTWQVTDPNEAVEGVKAAVKAGYRHIDTAQMYKNEEFVGKGIKECGVPREDLFVTSKLNNTNHGYEATKREVAISLEKLGLDYLDLFLIHWPVVKNNGGDWKKDNRETWRALEELYDEGKLKAIGISNFAVPHITNIMETARIKPMVNQIRLHPGVLQKDTVELSRKHDIVVEAWSPLSPMKHLNEDEEVQKMSEAYGKSIAQILLRWSLQHGFVPLTKSVHEERIQKNAEIFDFELKKEHMNYLDSLTFEDLDKPEDFVER</sequence>
<feature type="binding site" evidence="5">
    <location>
        <position position="111"/>
    </location>
    <ligand>
        <name>substrate</name>
    </ligand>
</feature>
<dbReference type="InterPro" id="IPR020471">
    <property type="entry name" value="AKR"/>
</dbReference>
<protein>
    <submittedName>
        <fullName evidence="8">Diketogulonate reductase-like aldo/keto reductase</fullName>
    </submittedName>
</protein>
<name>A0A2T0W848_9LACT</name>
<gene>
    <name evidence="8" type="ORF">CLV38_10855</name>
</gene>
<feature type="site" description="Lowers pKa of active site Tyr" evidence="6">
    <location>
        <position position="78"/>
    </location>
</feature>
<dbReference type="Proteomes" id="UP000238205">
    <property type="component" value="Unassembled WGS sequence"/>
</dbReference>
<feature type="active site" description="Proton donor" evidence="4">
    <location>
        <position position="53"/>
    </location>
</feature>
<dbReference type="Pfam" id="PF00248">
    <property type="entry name" value="Aldo_ket_red"/>
    <property type="match status" value="1"/>
</dbReference>